<keyword evidence="1" id="KW-0472">Membrane</keyword>
<keyword evidence="3" id="KW-1185">Reference proteome</keyword>
<organism evidence="2 3">
    <name type="scientific">Candidatus Lokiarchaeum ossiferum</name>
    <dbReference type="NCBI Taxonomy" id="2951803"/>
    <lineage>
        <taxon>Archaea</taxon>
        <taxon>Promethearchaeati</taxon>
        <taxon>Promethearchaeota</taxon>
        <taxon>Promethearchaeia</taxon>
        <taxon>Promethearchaeales</taxon>
        <taxon>Promethearchaeaceae</taxon>
        <taxon>Candidatus Lokiarchaeum</taxon>
    </lineage>
</organism>
<evidence type="ECO:0000256" key="1">
    <source>
        <dbReference type="SAM" id="Phobius"/>
    </source>
</evidence>
<reference evidence="2" key="1">
    <citation type="submission" date="2022-09" db="EMBL/GenBank/DDBJ databases">
        <title>Actin cytoskeleton and complex cell architecture in an #Asgard archaeon.</title>
        <authorList>
            <person name="Ponce Toledo R.I."/>
            <person name="Schleper C."/>
            <person name="Rodrigues Oliveira T."/>
            <person name="Wollweber F."/>
            <person name="Xu J."/>
            <person name="Rittmann S."/>
            <person name="Klingl A."/>
            <person name="Pilhofer M."/>
        </authorList>
    </citation>
    <scope>NUCLEOTIDE SEQUENCE</scope>
    <source>
        <strain evidence="2">B-35</strain>
    </source>
</reference>
<keyword evidence="1" id="KW-1133">Transmembrane helix</keyword>
<evidence type="ECO:0000313" key="2">
    <source>
        <dbReference type="EMBL" id="UYP45252.1"/>
    </source>
</evidence>
<accession>A0ABY6HQU6</accession>
<gene>
    <name evidence="2" type="ORF">NEF87_001537</name>
</gene>
<evidence type="ECO:0008006" key="4">
    <source>
        <dbReference type="Google" id="ProtNLM"/>
    </source>
</evidence>
<dbReference type="Proteomes" id="UP001208689">
    <property type="component" value="Chromosome"/>
</dbReference>
<proteinExistence type="predicted"/>
<sequence length="161" mass="18893">MRQFRINFECEICGLDTKSYSTQIHRCVECGRIKCANCRQGDFCINCYEKLTFNLKKEFEQKRIIWRLLYTLFAFGTIIFTIFLFMNKLFSHPKANLGIGGLFLVMIGFIGLNKYYGWIHGPLYHVAEHLAAQNFSFLREKEKAQSNQVKEEIIDMHNATN</sequence>
<name>A0ABY6HQU6_9ARCH</name>
<dbReference type="EMBL" id="CP104013">
    <property type="protein sequence ID" value="UYP45252.1"/>
    <property type="molecule type" value="Genomic_DNA"/>
</dbReference>
<keyword evidence="1" id="KW-0812">Transmembrane</keyword>
<feature type="transmembrane region" description="Helical" evidence="1">
    <location>
        <begin position="97"/>
        <end position="116"/>
    </location>
</feature>
<evidence type="ECO:0000313" key="3">
    <source>
        <dbReference type="Proteomes" id="UP001208689"/>
    </source>
</evidence>
<protein>
    <recommendedName>
        <fullName evidence="4">RING-type domain-containing protein</fullName>
    </recommendedName>
</protein>
<feature type="transmembrane region" description="Helical" evidence="1">
    <location>
        <begin position="64"/>
        <end position="85"/>
    </location>
</feature>